<keyword evidence="2 7" id="KW-0812">Transmembrane</keyword>
<feature type="transmembrane region" description="Helical" evidence="7">
    <location>
        <begin position="240"/>
        <end position="260"/>
    </location>
</feature>
<reference evidence="10 11" key="1">
    <citation type="journal article" date="2019" name="Int. J. Syst. Evol. Microbiol.">
        <title>The Global Catalogue of Microorganisms (GCM) 10K type strain sequencing project: providing services to taxonomists for standard genome sequencing and annotation.</title>
        <authorList>
            <consortium name="The Broad Institute Genomics Platform"/>
            <consortium name="The Broad Institute Genome Sequencing Center for Infectious Disease"/>
            <person name="Wu L."/>
            <person name="Ma J."/>
        </authorList>
    </citation>
    <scope>NUCLEOTIDE SEQUENCE [LARGE SCALE GENOMIC DNA]</scope>
    <source>
        <strain evidence="10 11">JCM 15628</strain>
    </source>
</reference>
<protein>
    <submittedName>
        <fullName evidence="10">ABC transporter ATP-binding protein</fullName>
    </submittedName>
</protein>
<evidence type="ECO:0000313" key="10">
    <source>
        <dbReference type="EMBL" id="GAA1965919.1"/>
    </source>
</evidence>
<feature type="domain" description="ABC transporter" evidence="8">
    <location>
        <begin position="439"/>
        <end position="673"/>
    </location>
</feature>
<evidence type="ECO:0000256" key="7">
    <source>
        <dbReference type="SAM" id="Phobius"/>
    </source>
</evidence>
<comment type="subcellular location">
    <subcellularLocation>
        <location evidence="1">Cell membrane</location>
        <topology evidence="1">Multi-pass membrane protein</topology>
    </subcellularLocation>
</comment>
<gene>
    <name evidence="10" type="ORF">GCM10009817_02150</name>
</gene>
<evidence type="ECO:0000259" key="8">
    <source>
        <dbReference type="PROSITE" id="PS50893"/>
    </source>
</evidence>
<dbReference type="InterPro" id="IPR036640">
    <property type="entry name" value="ABC1_TM_sf"/>
</dbReference>
<dbReference type="Pfam" id="PF00005">
    <property type="entry name" value="ABC_tran"/>
    <property type="match status" value="1"/>
</dbReference>
<accession>A0ABN2R9Y8</accession>
<evidence type="ECO:0000313" key="11">
    <source>
        <dbReference type="Proteomes" id="UP001500013"/>
    </source>
</evidence>
<dbReference type="SUPFAM" id="SSF90123">
    <property type="entry name" value="ABC transporter transmembrane region"/>
    <property type="match status" value="1"/>
</dbReference>
<feature type="transmembrane region" description="Helical" evidence="7">
    <location>
        <begin position="117"/>
        <end position="136"/>
    </location>
</feature>
<keyword evidence="11" id="KW-1185">Reference proteome</keyword>
<name>A0ABN2R9Y8_9MICO</name>
<keyword evidence="5 7" id="KW-1133">Transmembrane helix</keyword>
<dbReference type="PROSITE" id="PS50929">
    <property type="entry name" value="ABC_TM1F"/>
    <property type="match status" value="1"/>
</dbReference>
<dbReference type="Gene3D" id="3.40.50.300">
    <property type="entry name" value="P-loop containing nucleotide triphosphate hydrolases"/>
    <property type="match status" value="1"/>
</dbReference>
<dbReference type="Proteomes" id="UP001500013">
    <property type="component" value="Unassembled WGS sequence"/>
</dbReference>
<evidence type="ECO:0000256" key="1">
    <source>
        <dbReference type="ARBA" id="ARBA00004651"/>
    </source>
</evidence>
<dbReference type="PROSITE" id="PS50893">
    <property type="entry name" value="ABC_TRANSPORTER_2"/>
    <property type="match status" value="1"/>
</dbReference>
<organism evidence="10 11">
    <name type="scientific">Terrabacter lapilli</name>
    <dbReference type="NCBI Taxonomy" id="436231"/>
    <lineage>
        <taxon>Bacteria</taxon>
        <taxon>Bacillati</taxon>
        <taxon>Actinomycetota</taxon>
        <taxon>Actinomycetes</taxon>
        <taxon>Micrococcales</taxon>
        <taxon>Intrasporangiaceae</taxon>
        <taxon>Terrabacter</taxon>
    </lineage>
</organism>
<comment type="caution">
    <text evidence="10">The sequence shown here is derived from an EMBL/GenBank/DDBJ whole genome shotgun (WGS) entry which is preliminary data.</text>
</comment>
<dbReference type="SUPFAM" id="SSF52540">
    <property type="entry name" value="P-loop containing nucleoside triphosphate hydrolases"/>
    <property type="match status" value="1"/>
</dbReference>
<dbReference type="PANTHER" id="PTHR43394:SF1">
    <property type="entry name" value="ATP-BINDING CASSETTE SUB-FAMILY B MEMBER 10, MITOCHONDRIAL"/>
    <property type="match status" value="1"/>
</dbReference>
<keyword evidence="4 10" id="KW-0067">ATP-binding</keyword>
<feature type="transmembrane region" description="Helical" evidence="7">
    <location>
        <begin position="349"/>
        <end position="374"/>
    </location>
</feature>
<dbReference type="Pfam" id="PF00664">
    <property type="entry name" value="ABC_membrane"/>
    <property type="match status" value="1"/>
</dbReference>
<keyword evidence="6 7" id="KW-0472">Membrane</keyword>
<dbReference type="InterPro" id="IPR003593">
    <property type="entry name" value="AAA+_ATPase"/>
</dbReference>
<evidence type="ECO:0000256" key="4">
    <source>
        <dbReference type="ARBA" id="ARBA00022840"/>
    </source>
</evidence>
<dbReference type="InterPro" id="IPR011527">
    <property type="entry name" value="ABC1_TM_dom"/>
</dbReference>
<feature type="transmembrane region" description="Helical" evidence="7">
    <location>
        <begin position="156"/>
        <end position="176"/>
    </location>
</feature>
<evidence type="ECO:0000256" key="3">
    <source>
        <dbReference type="ARBA" id="ARBA00022741"/>
    </source>
</evidence>
<evidence type="ECO:0000256" key="5">
    <source>
        <dbReference type="ARBA" id="ARBA00022989"/>
    </source>
</evidence>
<evidence type="ECO:0000259" key="9">
    <source>
        <dbReference type="PROSITE" id="PS50929"/>
    </source>
</evidence>
<dbReference type="InterPro" id="IPR039421">
    <property type="entry name" value="Type_1_exporter"/>
</dbReference>
<feature type="transmembrane region" description="Helical" evidence="7">
    <location>
        <begin position="266"/>
        <end position="285"/>
    </location>
</feature>
<keyword evidence="3" id="KW-0547">Nucleotide-binding</keyword>
<dbReference type="InterPro" id="IPR027417">
    <property type="entry name" value="P-loop_NTPase"/>
</dbReference>
<dbReference type="EMBL" id="BAAAPU010000001">
    <property type="protein sequence ID" value="GAA1965919.1"/>
    <property type="molecule type" value="Genomic_DNA"/>
</dbReference>
<feature type="domain" description="ABC transmembrane type-1" evidence="9">
    <location>
        <begin position="120"/>
        <end position="408"/>
    </location>
</feature>
<evidence type="ECO:0000256" key="2">
    <source>
        <dbReference type="ARBA" id="ARBA00022692"/>
    </source>
</evidence>
<dbReference type="InterPro" id="IPR003439">
    <property type="entry name" value="ABC_transporter-like_ATP-bd"/>
</dbReference>
<proteinExistence type="predicted"/>
<evidence type="ECO:0000256" key="6">
    <source>
        <dbReference type="ARBA" id="ARBA00023136"/>
    </source>
</evidence>
<dbReference type="SMART" id="SM00382">
    <property type="entry name" value="AAA"/>
    <property type="match status" value="1"/>
</dbReference>
<dbReference type="GO" id="GO:0005524">
    <property type="term" value="F:ATP binding"/>
    <property type="evidence" value="ECO:0007669"/>
    <property type="project" value="UniProtKB-KW"/>
</dbReference>
<dbReference type="Gene3D" id="1.20.1560.10">
    <property type="entry name" value="ABC transporter type 1, transmembrane domain"/>
    <property type="match status" value="1"/>
</dbReference>
<dbReference type="CDD" id="cd07346">
    <property type="entry name" value="ABC_6TM_exporters"/>
    <property type="match status" value="1"/>
</dbReference>
<sequence length="676" mass="71706">MSTADSTLATAGAARDAARDAGRVDATASPLPVALAAESARTWDAVSHVPPVPEELRPPQHASVAQRLHALRRRHLLRERRAQEFVADTMNSRKGLPIADNRSVVRFIGSLLSQQRLLVIAVVAANALAATAGLLVPRLLGQLVDSTVADVQAGRVDAALAGANTAALLVAGLVVLQSAFTLAAKTTSAVLGQGVLADAREYVVRAILRLPLSRVESAGSGDLVTRVTRDVGTMSESVRWALPEAIVASITVALTLVAMVSNSVVLSLPSIVLMAVALVQVRRYLQRASKGYLTEGGTYSRINTTLTETVEGARTVEALGLAGHRLRRGDDDIAVSAQAERYTMTLRNLLFAVMDVAFSTPRVLVLLFGSIGYAEGWATIGQITTAILYTEALWGPFDMLVSTVDRVQVGIASTTRLLGIATVPPDRQAGDDLPVGSELVGTDLRYAYRADHDVLHGIDLDLATGERLAIVGPSGSGKSTLGRLLSGIHGPRTGSVTVGGVELTALPLDTLRTEVALVTQEHHVFIGSVRDNVVLAREGSSDEQVRAALRAVDALDWVERLPEGLDTKLGSGHHELTPGRAQQIALARLILADPHTIVLDEATSLIDPRTARHLEGSMNALLTGRTVVAIAHRLHTAHDADRIAVVIDGRIAELGSHDELVARDGEYAALWRAWTS</sequence>
<dbReference type="PANTHER" id="PTHR43394">
    <property type="entry name" value="ATP-DEPENDENT PERMEASE MDL1, MITOCHONDRIAL"/>
    <property type="match status" value="1"/>
</dbReference>
<dbReference type="RefSeq" id="WP_344057545.1">
    <property type="nucleotide sequence ID" value="NZ_BAAAPU010000001.1"/>
</dbReference>